<evidence type="ECO:0000313" key="1">
    <source>
        <dbReference type="EMBL" id="HIX47558.1"/>
    </source>
</evidence>
<dbReference type="Pfam" id="PF06675">
    <property type="entry name" value="DUF1177"/>
    <property type="match status" value="1"/>
</dbReference>
<reference evidence="1" key="1">
    <citation type="journal article" date="2021" name="PeerJ">
        <title>Extensive microbial diversity within the chicken gut microbiome revealed by metagenomics and culture.</title>
        <authorList>
            <person name="Gilroy R."/>
            <person name="Ravi A."/>
            <person name="Getino M."/>
            <person name="Pursley I."/>
            <person name="Horton D.L."/>
            <person name="Alikhan N.F."/>
            <person name="Baker D."/>
            <person name="Gharbi K."/>
            <person name="Hall N."/>
            <person name="Watson M."/>
            <person name="Adriaenssens E.M."/>
            <person name="Foster-Nyarko E."/>
            <person name="Jarju S."/>
            <person name="Secka A."/>
            <person name="Antonio M."/>
            <person name="Oren A."/>
            <person name="Chaudhuri R.R."/>
            <person name="La Ragione R."/>
            <person name="Hildebrand F."/>
            <person name="Pallen M.J."/>
        </authorList>
    </citation>
    <scope>NUCLEOTIDE SEQUENCE</scope>
    <source>
        <strain evidence="1">ChiSjej5B23-15282</strain>
    </source>
</reference>
<reference evidence="1" key="2">
    <citation type="submission" date="2021-04" db="EMBL/GenBank/DDBJ databases">
        <authorList>
            <person name="Gilroy R."/>
        </authorList>
    </citation>
    <scope>NUCLEOTIDE SEQUENCE</scope>
    <source>
        <strain evidence="1">ChiSjej5B23-15282</strain>
    </source>
</reference>
<dbReference type="InterPro" id="IPR009561">
    <property type="entry name" value="DUF1177"/>
</dbReference>
<protein>
    <submittedName>
        <fullName evidence="1">DUF1177 domain-containing protein</fullName>
    </submittedName>
</protein>
<accession>A0A9D2ART2</accession>
<sequence length="305" mass="32300">MIVKEILDIYEILDSAYASGEKVADYLRSIGGNCEISVSKLEGKGGKSTDVIKVMIPGSNGKSKGGSAPTIGLLGRLGGLGARPERIGFVSDGDGALTVLAAAAKLLKMQREGDLLEGDVLVSTHVCPDAPTLPHKPVSFMNSPVSMQQMNQSEVDGSVDAILSVDTTKGNRIMNHKGFSISPTVKDGYILKVSEDLLGIMEITTGQAPKVFALSMQDITPYGNDLYHLNSILQPSTATDVPVVGVAITTETAVPGCATGATNLMSIDEAGRFVLEVAKEYTKGTCGFYDQEEYQRIQKLYGSMS</sequence>
<dbReference type="EMBL" id="DXFA01000013">
    <property type="protein sequence ID" value="HIX47558.1"/>
    <property type="molecule type" value="Genomic_DNA"/>
</dbReference>
<evidence type="ECO:0000313" key="2">
    <source>
        <dbReference type="Proteomes" id="UP000824243"/>
    </source>
</evidence>
<name>A0A9D2ART2_9FIRM</name>
<dbReference type="Proteomes" id="UP000824243">
    <property type="component" value="Unassembled WGS sequence"/>
</dbReference>
<feature type="non-terminal residue" evidence="1">
    <location>
        <position position="305"/>
    </location>
</feature>
<gene>
    <name evidence="1" type="ORF">H9981_00820</name>
</gene>
<dbReference type="AlphaFoldDB" id="A0A9D2ART2"/>
<organism evidence="1 2">
    <name type="scientific">Candidatus Mediterraneibacter caccavium</name>
    <dbReference type="NCBI Taxonomy" id="2838661"/>
    <lineage>
        <taxon>Bacteria</taxon>
        <taxon>Bacillati</taxon>
        <taxon>Bacillota</taxon>
        <taxon>Clostridia</taxon>
        <taxon>Lachnospirales</taxon>
        <taxon>Lachnospiraceae</taxon>
        <taxon>Mediterraneibacter</taxon>
    </lineage>
</organism>
<proteinExistence type="predicted"/>
<comment type="caution">
    <text evidence="1">The sequence shown here is derived from an EMBL/GenBank/DDBJ whole genome shotgun (WGS) entry which is preliminary data.</text>
</comment>